<evidence type="ECO:0000313" key="1">
    <source>
        <dbReference type="EMBL" id="KAG0421753.1"/>
    </source>
</evidence>
<protein>
    <submittedName>
        <fullName evidence="1">Uncharacterized protein</fullName>
    </submittedName>
</protein>
<reference evidence="1 2" key="1">
    <citation type="journal article" date="2020" name="Cell">
        <title>Large-Scale Comparative Analyses of Tick Genomes Elucidate Their Genetic Diversity and Vector Capacities.</title>
        <authorList>
            <consortium name="Tick Genome and Microbiome Consortium (TIGMIC)"/>
            <person name="Jia N."/>
            <person name="Wang J."/>
            <person name="Shi W."/>
            <person name="Du L."/>
            <person name="Sun Y."/>
            <person name="Zhan W."/>
            <person name="Jiang J.F."/>
            <person name="Wang Q."/>
            <person name="Zhang B."/>
            <person name="Ji P."/>
            <person name="Bell-Sakyi L."/>
            <person name="Cui X.M."/>
            <person name="Yuan T.T."/>
            <person name="Jiang B.G."/>
            <person name="Yang W.F."/>
            <person name="Lam T.T."/>
            <person name="Chang Q.C."/>
            <person name="Ding S.J."/>
            <person name="Wang X.J."/>
            <person name="Zhu J.G."/>
            <person name="Ruan X.D."/>
            <person name="Zhao L."/>
            <person name="Wei J.T."/>
            <person name="Ye R.Z."/>
            <person name="Que T.C."/>
            <person name="Du C.H."/>
            <person name="Zhou Y.H."/>
            <person name="Cheng J.X."/>
            <person name="Dai P.F."/>
            <person name="Guo W.B."/>
            <person name="Han X.H."/>
            <person name="Huang E.J."/>
            <person name="Li L.F."/>
            <person name="Wei W."/>
            <person name="Gao Y.C."/>
            <person name="Liu J.Z."/>
            <person name="Shao H.Z."/>
            <person name="Wang X."/>
            <person name="Wang C.C."/>
            <person name="Yang T.C."/>
            <person name="Huo Q.B."/>
            <person name="Li W."/>
            <person name="Chen H.Y."/>
            <person name="Chen S.E."/>
            <person name="Zhou L.G."/>
            <person name="Ni X.B."/>
            <person name="Tian J.H."/>
            <person name="Sheng Y."/>
            <person name="Liu T."/>
            <person name="Pan Y.S."/>
            <person name="Xia L.Y."/>
            <person name="Li J."/>
            <person name="Zhao F."/>
            <person name="Cao W.C."/>
        </authorList>
    </citation>
    <scope>NUCLEOTIDE SEQUENCE [LARGE SCALE GENOMIC DNA]</scope>
    <source>
        <strain evidence="1">Iper-2018</strain>
    </source>
</reference>
<keyword evidence="2" id="KW-1185">Reference proteome</keyword>
<organism evidence="1 2">
    <name type="scientific">Ixodes persulcatus</name>
    <name type="common">Taiga tick</name>
    <dbReference type="NCBI Taxonomy" id="34615"/>
    <lineage>
        <taxon>Eukaryota</taxon>
        <taxon>Metazoa</taxon>
        <taxon>Ecdysozoa</taxon>
        <taxon>Arthropoda</taxon>
        <taxon>Chelicerata</taxon>
        <taxon>Arachnida</taxon>
        <taxon>Acari</taxon>
        <taxon>Parasitiformes</taxon>
        <taxon>Ixodida</taxon>
        <taxon>Ixodoidea</taxon>
        <taxon>Ixodidae</taxon>
        <taxon>Ixodinae</taxon>
        <taxon>Ixodes</taxon>
    </lineage>
</organism>
<dbReference type="EMBL" id="JABSTQ010010323">
    <property type="protein sequence ID" value="KAG0421753.1"/>
    <property type="molecule type" value="Genomic_DNA"/>
</dbReference>
<name>A0AC60PLE2_IXOPE</name>
<sequence length="116" mass="12888">MQSALALAERRLRSKFPACHLLLSMGPSSVEPKDVSSFADTVCSVLPDRREDRTTASDSDESPALQGTSNDPSVRMYTDCREKRMGKSLTLRFNAFQKFVLLQEVDLSKEVCKAGE</sequence>
<evidence type="ECO:0000313" key="2">
    <source>
        <dbReference type="Proteomes" id="UP000805193"/>
    </source>
</evidence>
<dbReference type="Proteomes" id="UP000805193">
    <property type="component" value="Unassembled WGS sequence"/>
</dbReference>
<proteinExistence type="predicted"/>
<accession>A0AC60PLE2</accession>
<gene>
    <name evidence="1" type="ORF">HPB47_002385</name>
</gene>
<comment type="caution">
    <text evidence="1">The sequence shown here is derived from an EMBL/GenBank/DDBJ whole genome shotgun (WGS) entry which is preliminary data.</text>
</comment>